<accession>A0A9W8TKW4</accession>
<dbReference type="Proteomes" id="UP001148614">
    <property type="component" value="Unassembled WGS sequence"/>
</dbReference>
<keyword evidence="2" id="KW-1185">Reference proteome</keyword>
<evidence type="ECO:0000313" key="2">
    <source>
        <dbReference type="Proteomes" id="UP001148614"/>
    </source>
</evidence>
<dbReference type="AlphaFoldDB" id="A0A9W8TKW4"/>
<gene>
    <name evidence="1" type="ORF">NPX13_g7321</name>
</gene>
<organism evidence="1 2">
    <name type="scientific">Xylaria arbuscula</name>
    <dbReference type="NCBI Taxonomy" id="114810"/>
    <lineage>
        <taxon>Eukaryota</taxon>
        <taxon>Fungi</taxon>
        <taxon>Dikarya</taxon>
        <taxon>Ascomycota</taxon>
        <taxon>Pezizomycotina</taxon>
        <taxon>Sordariomycetes</taxon>
        <taxon>Xylariomycetidae</taxon>
        <taxon>Xylariales</taxon>
        <taxon>Xylariaceae</taxon>
        <taxon>Xylaria</taxon>
    </lineage>
</organism>
<evidence type="ECO:0000313" key="1">
    <source>
        <dbReference type="EMBL" id="KAJ3565926.1"/>
    </source>
</evidence>
<comment type="caution">
    <text evidence="1">The sequence shown here is derived from an EMBL/GenBank/DDBJ whole genome shotgun (WGS) entry which is preliminary data.</text>
</comment>
<dbReference type="InterPro" id="IPR038508">
    <property type="entry name" value="ArfGAP_dom_sf"/>
</dbReference>
<dbReference type="EMBL" id="JANPWZ010001422">
    <property type="protein sequence ID" value="KAJ3565926.1"/>
    <property type="molecule type" value="Genomic_DNA"/>
</dbReference>
<name>A0A9W8TKW4_9PEZI</name>
<reference evidence="1" key="1">
    <citation type="submission" date="2022-07" db="EMBL/GenBank/DDBJ databases">
        <title>Genome Sequence of Xylaria arbuscula.</title>
        <authorList>
            <person name="Buettner E."/>
        </authorList>
    </citation>
    <scope>NUCLEOTIDE SEQUENCE</scope>
    <source>
        <strain evidence="1">VT107</strain>
    </source>
</reference>
<dbReference type="Gene3D" id="1.10.220.150">
    <property type="entry name" value="Arf GTPase activating protein"/>
    <property type="match status" value="1"/>
</dbReference>
<sequence length="96" mass="10518">MSRRPPNPAAERAAQNQQTIKSLLKLEPNKVCADCKRNKRELPARWPPSTSTPPDWIRPLTRALLQTLDGPAGISAYSSAFDAPVFIAAWAHTSPA</sequence>
<protein>
    <submittedName>
        <fullName evidence="1">Uncharacterized protein</fullName>
    </submittedName>
</protein>
<proteinExistence type="predicted"/>